<dbReference type="Gene3D" id="1.20.120.20">
    <property type="entry name" value="Apolipoprotein"/>
    <property type="match status" value="1"/>
</dbReference>
<dbReference type="EMBL" id="JANBUO010001065">
    <property type="protein sequence ID" value="KAJ2800013.1"/>
    <property type="molecule type" value="Genomic_DNA"/>
</dbReference>
<name>A0A9W8LTB6_9FUNG</name>
<accession>A0A9W8LTB6</accession>
<comment type="caution">
    <text evidence="3">The sequence shown here is derived from an EMBL/GenBank/DDBJ whole genome shotgun (WGS) entry which is preliminary data.</text>
</comment>
<evidence type="ECO:0000313" key="3">
    <source>
        <dbReference type="EMBL" id="KAJ2800013.1"/>
    </source>
</evidence>
<keyword evidence="2" id="KW-0472">Membrane</keyword>
<feature type="region of interest" description="Disordered" evidence="1">
    <location>
        <begin position="885"/>
        <end position="972"/>
    </location>
</feature>
<keyword evidence="2" id="KW-1133">Transmembrane helix</keyword>
<reference evidence="3" key="1">
    <citation type="submission" date="2022-07" db="EMBL/GenBank/DDBJ databases">
        <title>Phylogenomic reconstructions and comparative analyses of Kickxellomycotina fungi.</title>
        <authorList>
            <person name="Reynolds N.K."/>
            <person name="Stajich J.E."/>
            <person name="Barry K."/>
            <person name="Grigoriev I.V."/>
            <person name="Crous P."/>
            <person name="Smith M.E."/>
        </authorList>
    </citation>
    <scope>NUCLEOTIDE SEQUENCE</scope>
    <source>
        <strain evidence="3">NRRL 1565</strain>
    </source>
</reference>
<organism evidence="3 4">
    <name type="scientific">Coemansia guatemalensis</name>
    <dbReference type="NCBI Taxonomy" id="2761395"/>
    <lineage>
        <taxon>Eukaryota</taxon>
        <taxon>Fungi</taxon>
        <taxon>Fungi incertae sedis</taxon>
        <taxon>Zoopagomycota</taxon>
        <taxon>Kickxellomycotina</taxon>
        <taxon>Kickxellomycetes</taxon>
        <taxon>Kickxellales</taxon>
        <taxon>Kickxellaceae</taxon>
        <taxon>Coemansia</taxon>
    </lineage>
</organism>
<feature type="non-terminal residue" evidence="3">
    <location>
        <position position="1"/>
    </location>
</feature>
<dbReference type="Proteomes" id="UP001140094">
    <property type="component" value="Unassembled WGS sequence"/>
</dbReference>
<evidence type="ECO:0000313" key="4">
    <source>
        <dbReference type="Proteomes" id="UP001140094"/>
    </source>
</evidence>
<protein>
    <submittedName>
        <fullName evidence="3">Uncharacterized protein</fullName>
    </submittedName>
</protein>
<keyword evidence="2" id="KW-0812">Transmembrane</keyword>
<evidence type="ECO:0000256" key="1">
    <source>
        <dbReference type="SAM" id="MobiDB-lite"/>
    </source>
</evidence>
<feature type="compositionally biased region" description="Low complexity" evidence="1">
    <location>
        <begin position="961"/>
        <end position="972"/>
    </location>
</feature>
<feature type="transmembrane region" description="Helical" evidence="2">
    <location>
        <begin position="21"/>
        <end position="40"/>
    </location>
</feature>
<dbReference type="AlphaFoldDB" id="A0A9W8LTB6"/>
<proteinExistence type="predicted"/>
<evidence type="ECO:0000256" key="2">
    <source>
        <dbReference type="SAM" id="Phobius"/>
    </source>
</evidence>
<dbReference type="OrthoDB" id="306876at2759"/>
<keyword evidence="4" id="KW-1185">Reference proteome</keyword>
<sequence length="972" mass="102097">MARRGQTKRTQVEAPRNAINLRWWTLRGGFLYVLFVLLFTCPGSPDHPICQIGSHAQSKIVAPIQKLALSTETGARISTAYNAHLEPFYQKHGAPVVNGVCSFVSETATPAIKQVTKPACDAVHRTIDPHTEKIAAAYTTHAKPTVDAIKGAVCSAANTAIIPVASVTSKYTAYVFNQYAVPCVRSAAFDYVAPFYVNHIRPRWNDQIRPALCRYVKVGVRYTRTNVLPAIVDGTAYGYEVSREFASTHIAPYAKGGALRVYMLFKRHVCPPVSRLYGQTLKPHVDRVVPWDKVELVTDKLSLVFSGIKEFVVGLFEELYYMGYTIFTGDEHPSVVQRLRDAAAQSARKDSGFMGSLKLPTTTEEGGQIHSVARRFSGSARQWIQIARGWVGSAAGSAKDNLASYGSRATATAFDMWNQATSVASEATEFVDEKTTYVEPVASIIESLATTASAATEAAEEAWVKATESVAASLTKEAAEDWSQTTAAAATGAETAAEYLRDAESAVSAVVESAEEATLPPVVSQVTKSAASVAETVASYESAATEAIAKTLSDAAADAAEYAASVKDDVTEAAADVADTAASITSAAGDAVTKTLGDAAGVVVERAVSLESSATEAAADQLGKVVESASDILETVTDAAKRAVPSASDVVSGIESAIDTIGPDSLIIVDSTSDAAASVTSAIASVLEESIDDGPSIPVPEAIPTKASEAIDSGTSIVAEDAASVIYEVRDKMAGVLMGDDEKGKFSELVKSASEGVDNLEKFPTVLNDVGDTLVSGATEAEEVLESIVEQATTHSVVSEAGEKAAQATSAVAEKLTAKPVIPEFEKRADEQTSAAAEKLTVPNIASKASEKAKAAISVVDSVVESGLSAAADLPPVKRAAEELPIDTPPVDHPAADEQQPTSDSESLAETVDEDVRKSALNWVKDARSSISKEVAEERTRQGSPAADATTSLSDMGERVAPPADDATTAKA</sequence>
<gene>
    <name evidence="3" type="ORF">H4R20_004219</name>
</gene>
<feature type="compositionally biased region" description="Polar residues" evidence="1">
    <location>
        <begin position="899"/>
        <end position="908"/>
    </location>
</feature>